<organism evidence="2 3">
    <name type="scientific">Acerihabitans arboris</name>
    <dbReference type="NCBI Taxonomy" id="2691583"/>
    <lineage>
        <taxon>Bacteria</taxon>
        <taxon>Pseudomonadati</taxon>
        <taxon>Pseudomonadota</taxon>
        <taxon>Gammaproteobacteria</taxon>
        <taxon>Enterobacterales</taxon>
        <taxon>Pectobacteriaceae</taxon>
        <taxon>Acerihabitans</taxon>
    </lineage>
</organism>
<dbReference type="SUPFAM" id="SSF47598">
    <property type="entry name" value="Ribbon-helix-helix"/>
    <property type="match status" value="1"/>
</dbReference>
<keyword evidence="3" id="KW-1185">Reference proteome</keyword>
<dbReference type="Gene3D" id="1.10.1220.10">
    <property type="entry name" value="Met repressor-like"/>
    <property type="match status" value="1"/>
</dbReference>
<dbReference type="EMBL" id="WUBS01000024">
    <property type="protein sequence ID" value="NDL65867.1"/>
    <property type="molecule type" value="Genomic_DNA"/>
</dbReference>
<feature type="domain" description="Ribbon-helix-helix protein CopG" evidence="1">
    <location>
        <begin position="5"/>
        <end position="42"/>
    </location>
</feature>
<dbReference type="CDD" id="cd22233">
    <property type="entry name" value="RHH_CopAso-like"/>
    <property type="match status" value="1"/>
</dbReference>
<dbReference type="RefSeq" id="WP_162368581.1">
    <property type="nucleotide sequence ID" value="NZ_WUBS01000024.1"/>
</dbReference>
<dbReference type="Proteomes" id="UP000461443">
    <property type="component" value="Unassembled WGS sequence"/>
</dbReference>
<dbReference type="InterPro" id="IPR010985">
    <property type="entry name" value="Ribbon_hlx_hlx"/>
</dbReference>
<comment type="caution">
    <text evidence="2">The sequence shown here is derived from an EMBL/GenBank/DDBJ whole genome shotgun (WGS) entry which is preliminary data.</text>
</comment>
<evidence type="ECO:0000313" key="3">
    <source>
        <dbReference type="Proteomes" id="UP000461443"/>
    </source>
</evidence>
<evidence type="ECO:0000259" key="1">
    <source>
        <dbReference type="Pfam" id="PF01402"/>
    </source>
</evidence>
<dbReference type="InterPro" id="IPR002145">
    <property type="entry name" value="CopG"/>
</dbReference>
<reference evidence="2 3" key="2">
    <citation type="submission" date="2020-02" db="EMBL/GenBank/DDBJ databases">
        <title>The new genus of Enterobacteriales.</title>
        <authorList>
            <person name="Kim I.S."/>
        </authorList>
    </citation>
    <scope>NUCLEOTIDE SEQUENCE [LARGE SCALE GENOMIC DNA]</scope>
    <source>
        <strain evidence="2 3">SAP-6</strain>
    </source>
</reference>
<reference evidence="2 3" key="1">
    <citation type="submission" date="2019-12" db="EMBL/GenBank/DDBJ databases">
        <authorList>
            <person name="Lee S.D."/>
        </authorList>
    </citation>
    <scope>NUCLEOTIDE SEQUENCE [LARGE SCALE GENOMIC DNA]</scope>
    <source>
        <strain evidence="2 3">SAP-6</strain>
    </source>
</reference>
<sequence>MSTSSITLKIDDRLKERVKKLADTRDRSPHYLMIAAITQYIEHEEARESFKQEAIDSRREYQETGLHLTGDEVKTWLRGWGTEAETDIPGCHK</sequence>
<gene>
    <name evidence="2" type="ORF">GRH90_24355</name>
</gene>
<proteinExistence type="predicted"/>
<dbReference type="Pfam" id="PF01402">
    <property type="entry name" value="RHH_1"/>
    <property type="match status" value="1"/>
</dbReference>
<accession>A0A845SRZ5</accession>
<dbReference type="AlphaFoldDB" id="A0A845SRZ5"/>
<name>A0A845SRZ5_9GAMM</name>
<protein>
    <submittedName>
        <fullName evidence="2">Ribbon-helix-helix protein, CopG family</fullName>
    </submittedName>
</protein>
<dbReference type="GO" id="GO:0043565">
    <property type="term" value="F:sequence-specific DNA binding"/>
    <property type="evidence" value="ECO:0007669"/>
    <property type="project" value="UniProtKB-ARBA"/>
</dbReference>
<dbReference type="GO" id="GO:0006355">
    <property type="term" value="P:regulation of DNA-templated transcription"/>
    <property type="evidence" value="ECO:0007669"/>
    <property type="project" value="InterPro"/>
</dbReference>
<dbReference type="InterPro" id="IPR013321">
    <property type="entry name" value="Arc_rbn_hlx_hlx"/>
</dbReference>
<evidence type="ECO:0000313" key="2">
    <source>
        <dbReference type="EMBL" id="NDL65867.1"/>
    </source>
</evidence>